<feature type="signal peptide" evidence="1">
    <location>
        <begin position="1"/>
        <end position="20"/>
    </location>
</feature>
<accession>A0AAD2FJH5</accession>
<evidence type="ECO:0000256" key="1">
    <source>
        <dbReference type="SAM" id="SignalP"/>
    </source>
</evidence>
<evidence type="ECO:0000313" key="4">
    <source>
        <dbReference type="Proteomes" id="UP001295423"/>
    </source>
</evidence>
<keyword evidence="4" id="KW-1185">Reference proteome</keyword>
<dbReference type="InterPro" id="IPR036611">
    <property type="entry name" value="Trigger_fac_ribosome-bd_sf"/>
</dbReference>
<dbReference type="Proteomes" id="UP001295423">
    <property type="component" value="Unassembled WGS sequence"/>
</dbReference>
<dbReference type="EMBL" id="CAKOGP040001224">
    <property type="protein sequence ID" value="CAJ1944337.1"/>
    <property type="molecule type" value="Genomic_DNA"/>
</dbReference>
<dbReference type="Pfam" id="PF05697">
    <property type="entry name" value="Trigger_N"/>
    <property type="match status" value="1"/>
</dbReference>
<sequence length="213" mass="22870">MKVYYIALTLSLLSHHVANAFVSQSPMVTVRPSALAASIELIPEPEGGEEVTAVKTMPGSRMKNMGEADSVQDEDGTVYKFWLTATAEGALIKQMNTQILKDAAKKADFPGFRKGQVPPYAMPQIKGFAVQEGIIETVKSAVEAYGLKSLPGSKGEVEVLENVPDMAKAYKVGDDLQFTATFKAVFNPENAPAKAISADDTVIDAEVEEVEDA</sequence>
<reference evidence="3" key="1">
    <citation type="submission" date="2023-08" db="EMBL/GenBank/DDBJ databases">
        <authorList>
            <person name="Audoor S."/>
            <person name="Bilcke G."/>
        </authorList>
    </citation>
    <scope>NUCLEOTIDE SEQUENCE</scope>
</reference>
<evidence type="ECO:0000313" key="3">
    <source>
        <dbReference type="EMBL" id="CAJ1944337.1"/>
    </source>
</evidence>
<protein>
    <recommendedName>
        <fullName evidence="2">Trigger factor ribosome-binding bacterial domain-containing protein</fullName>
    </recommendedName>
</protein>
<dbReference type="Gene3D" id="3.30.70.1050">
    <property type="entry name" value="Trigger factor ribosome-binding domain"/>
    <property type="match status" value="1"/>
</dbReference>
<keyword evidence="1" id="KW-0732">Signal</keyword>
<dbReference type="SUPFAM" id="SSF102735">
    <property type="entry name" value="Trigger factor ribosome-binding domain"/>
    <property type="match status" value="1"/>
</dbReference>
<dbReference type="GO" id="GO:0006457">
    <property type="term" value="P:protein folding"/>
    <property type="evidence" value="ECO:0007669"/>
    <property type="project" value="InterPro"/>
</dbReference>
<feature type="domain" description="Trigger factor ribosome-binding bacterial" evidence="2">
    <location>
        <begin position="83"/>
        <end position="211"/>
    </location>
</feature>
<evidence type="ECO:0000259" key="2">
    <source>
        <dbReference type="Pfam" id="PF05697"/>
    </source>
</evidence>
<proteinExistence type="predicted"/>
<dbReference type="InterPro" id="IPR008881">
    <property type="entry name" value="Trigger_fac_ribosome-bd_bac"/>
</dbReference>
<organism evidence="3 4">
    <name type="scientific">Cylindrotheca closterium</name>
    <dbReference type="NCBI Taxonomy" id="2856"/>
    <lineage>
        <taxon>Eukaryota</taxon>
        <taxon>Sar</taxon>
        <taxon>Stramenopiles</taxon>
        <taxon>Ochrophyta</taxon>
        <taxon>Bacillariophyta</taxon>
        <taxon>Bacillariophyceae</taxon>
        <taxon>Bacillariophycidae</taxon>
        <taxon>Bacillariales</taxon>
        <taxon>Bacillariaceae</taxon>
        <taxon>Cylindrotheca</taxon>
    </lineage>
</organism>
<gene>
    <name evidence="3" type="ORF">CYCCA115_LOCUS8837</name>
</gene>
<dbReference type="AlphaFoldDB" id="A0AAD2FJH5"/>
<dbReference type="GO" id="GO:0015031">
    <property type="term" value="P:protein transport"/>
    <property type="evidence" value="ECO:0007669"/>
    <property type="project" value="InterPro"/>
</dbReference>
<name>A0AAD2FJH5_9STRA</name>
<feature type="chain" id="PRO_5042252407" description="Trigger factor ribosome-binding bacterial domain-containing protein" evidence="1">
    <location>
        <begin position="21"/>
        <end position="213"/>
    </location>
</feature>
<comment type="caution">
    <text evidence="3">The sequence shown here is derived from an EMBL/GenBank/DDBJ whole genome shotgun (WGS) entry which is preliminary data.</text>
</comment>